<dbReference type="AlphaFoldDB" id="A0A8H3D9V1"/>
<dbReference type="EMBL" id="CAJMWT010006543">
    <property type="protein sequence ID" value="CAE6517506.1"/>
    <property type="molecule type" value="Genomic_DNA"/>
</dbReference>
<reference evidence="1" key="1">
    <citation type="submission" date="2021-01" db="EMBL/GenBank/DDBJ databases">
        <authorList>
            <person name="Kaushik A."/>
        </authorList>
    </citation>
    <scope>NUCLEOTIDE SEQUENCE</scope>
    <source>
        <strain evidence="1">AG2-2IIIB</strain>
    </source>
</reference>
<organism evidence="1 2">
    <name type="scientific">Rhizoctonia solani</name>
    <dbReference type="NCBI Taxonomy" id="456999"/>
    <lineage>
        <taxon>Eukaryota</taxon>
        <taxon>Fungi</taxon>
        <taxon>Dikarya</taxon>
        <taxon>Basidiomycota</taxon>
        <taxon>Agaricomycotina</taxon>
        <taxon>Agaricomycetes</taxon>
        <taxon>Cantharellales</taxon>
        <taxon>Ceratobasidiaceae</taxon>
        <taxon>Rhizoctonia</taxon>
    </lineage>
</organism>
<accession>A0A8H3D9V1</accession>
<sequence length="31" mass="3695">SEKLITWKTDGAWSLRKGRHDELEKSYLLFS</sequence>
<feature type="non-terminal residue" evidence="1">
    <location>
        <position position="1"/>
    </location>
</feature>
<evidence type="ECO:0000313" key="1">
    <source>
        <dbReference type="EMBL" id="CAE6517506.1"/>
    </source>
</evidence>
<proteinExistence type="predicted"/>
<protein>
    <submittedName>
        <fullName evidence="1">Uncharacterized protein</fullName>
    </submittedName>
</protein>
<dbReference type="Proteomes" id="UP000663843">
    <property type="component" value="Unassembled WGS sequence"/>
</dbReference>
<gene>
    <name evidence="1" type="ORF">RDB_LOCUS161185</name>
</gene>
<evidence type="ECO:0000313" key="2">
    <source>
        <dbReference type="Proteomes" id="UP000663843"/>
    </source>
</evidence>
<name>A0A8H3D9V1_9AGAM</name>
<comment type="caution">
    <text evidence="1">The sequence shown here is derived from an EMBL/GenBank/DDBJ whole genome shotgun (WGS) entry which is preliminary data.</text>
</comment>